<accession>A0A8H5WJ20</accession>
<reference evidence="1 2" key="2">
    <citation type="submission" date="2020-05" db="EMBL/GenBank/DDBJ databases">
        <title>Identification and distribution of gene clusters putatively required for synthesis of sphingolipid metabolism inhibitors in phylogenetically diverse species of the filamentous fungus Fusarium.</title>
        <authorList>
            <person name="Kim H.-S."/>
            <person name="Busman M."/>
            <person name="Brown D.W."/>
            <person name="Divon H."/>
            <person name="Uhlig S."/>
            <person name="Proctor R.H."/>
        </authorList>
    </citation>
    <scope>NUCLEOTIDE SEQUENCE [LARGE SCALE GENOMIC DNA]</scope>
    <source>
        <strain evidence="1 2">NRRL 25331</strain>
    </source>
</reference>
<comment type="caution">
    <text evidence="1">The sequence shown here is derived from an EMBL/GenBank/DDBJ whole genome shotgun (WGS) entry which is preliminary data.</text>
</comment>
<dbReference type="EMBL" id="JAAQPE010000516">
    <property type="protein sequence ID" value="KAF5660365.1"/>
    <property type="molecule type" value="Genomic_DNA"/>
</dbReference>
<evidence type="ECO:0000313" key="1">
    <source>
        <dbReference type="EMBL" id="KAF5660365.1"/>
    </source>
</evidence>
<proteinExistence type="predicted"/>
<reference evidence="2" key="1">
    <citation type="journal article" date="2020" name="BMC Genomics">
        <title>Correction to: Identification and distribution of gene clusters required for synthesis of sphingolipid metabolism inhibitors in diverse species of the filamentous fungus Fusarium.</title>
        <authorList>
            <person name="Kim H.S."/>
            <person name="Lohmar J.M."/>
            <person name="Busman M."/>
            <person name="Brown D.W."/>
            <person name="Naumann T.A."/>
            <person name="Divon H.H."/>
            <person name="Lysoe E."/>
            <person name="Uhlig S."/>
            <person name="Proctor R.H."/>
        </authorList>
    </citation>
    <scope>NUCLEOTIDE SEQUENCE [LARGE SCALE GENOMIC DNA]</scope>
    <source>
        <strain evidence="2">NRRL 25331</strain>
    </source>
</reference>
<keyword evidence="2" id="KW-1185">Reference proteome</keyword>
<gene>
    <name evidence="1" type="ORF">FCIRC_12167</name>
</gene>
<dbReference type="AlphaFoldDB" id="A0A8H5WJ20"/>
<organism evidence="1 2">
    <name type="scientific">Fusarium circinatum</name>
    <name type="common">Pitch canker fungus</name>
    <name type="synonym">Gibberella circinata</name>
    <dbReference type="NCBI Taxonomy" id="48490"/>
    <lineage>
        <taxon>Eukaryota</taxon>
        <taxon>Fungi</taxon>
        <taxon>Dikarya</taxon>
        <taxon>Ascomycota</taxon>
        <taxon>Pezizomycotina</taxon>
        <taxon>Sordariomycetes</taxon>
        <taxon>Hypocreomycetidae</taxon>
        <taxon>Hypocreales</taxon>
        <taxon>Nectriaceae</taxon>
        <taxon>Fusarium</taxon>
        <taxon>Fusarium fujikuroi species complex</taxon>
    </lineage>
</organism>
<dbReference type="Proteomes" id="UP000572754">
    <property type="component" value="Unassembled WGS sequence"/>
</dbReference>
<protein>
    <submittedName>
        <fullName evidence="1">Uncharacterized protein</fullName>
    </submittedName>
</protein>
<sequence>MQPLPHDPNLSNSTAPLLNEQAQVLAFKMQSAVTAVSELKAQGKKLSEMMLASLINAHEVATHWPDDDCHRIAHHLNNGIYGIDAVITTFAALKIPGPQFRGGCNQGIMLELPDDFEEYDMARHAVIPRNETEGV</sequence>
<evidence type="ECO:0000313" key="2">
    <source>
        <dbReference type="Proteomes" id="UP000572754"/>
    </source>
</evidence>
<name>A0A8H5WJ20_FUSCI</name>